<feature type="region of interest" description="Disordered" evidence="1">
    <location>
        <begin position="185"/>
        <end position="209"/>
    </location>
</feature>
<reference evidence="2 3" key="1">
    <citation type="journal article" date="2012" name="Proc. Natl. Acad. Sci. U.S.A.">
        <title>Comparative genomics of Ceriporiopsis subvermispora and Phanerochaete chrysosporium provide insight into selective ligninolysis.</title>
        <authorList>
            <person name="Fernandez-Fueyo E."/>
            <person name="Ruiz-Duenas F.J."/>
            <person name="Ferreira P."/>
            <person name="Floudas D."/>
            <person name="Hibbett D.S."/>
            <person name="Canessa P."/>
            <person name="Larrondo L.F."/>
            <person name="James T.Y."/>
            <person name="Seelenfreund D."/>
            <person name="Lobos S."/>
            <person name="Polanco R."/>
            <person name="Tello M."/>
            <person name="Honda Y."/>
            <person name="Watanabe T."/>
            <person name="Watanabe T."/>
            <person name="Ryu J.S."/>
            <person name="Kubicek C.P."/>
            <person name="Schmoll M."/>
            <person name="Gaskell J."/>
            <person name="Hammel K.E."/>
            <person name="St John F.J."/>
            <person name="Vanden Wymelenberg A."/>
            <person name="Sabat G."/>
            <person name="Splinter BonDurant S."/>
            <person name="Syed K."/>
            <person name="Yadav J.S."/>
            <person name="Doddapaneni H."/>
            <person name="Subramanian V."/>
            <person name="Lavin J.L."/>
            <person name="Oguiza J.A."/>
            <person name="Perez G."/>
            <person name="Pisabarro A.G."/>
            <person name="Ramirez L."/>
            <person name="Santoyo F."/>
            <person name="Master E."/>
            <person name="Coutinho P.M."/>
            <person name="Henrissat B."/>
            <person name="Lombard V."/>
            <person name="Magnuson J.K."/>
            <person name="Kuees U."/>
            <person name="Hori C."/>
            <person name="Igarashi K."/>
            <person name="Samejima M."/>
            <person name="Held B.W."/>
            <person name="Barry K.W."/>
            <person name="LaButti K.M."/>
            <person name="Lapidus A."/>
            <person name="Lindquist E.A."/>
            <person name="Lucas S.M."/>
            <person name="Riley R."/>
            <person name="Salamov A.A."/>
            <person name="Hoffmeister D."/>
            <person name="Schwenk D."/>
            <person name="Hadar Y."/>
            <person name="Yarden O."/>
            <person name="de Vries R.P."/>
            <person name="Wiebenga A."/>
            <person name="Stenlid J."/>
            <person name="Eastwood D."/>
            <person name="Grigoriev I.V."/>
            <person name="Berka R.M."/>
            <person name="Blanchette R.A."/>
            <person name="Kersten P."/>
            <person name="Martinez A.T."/>
            <person name="Vicuna R."/>
            <person name="Cullen D."/>
        </authorList>
    </citation>
    <scope>NUCLEOTIDE SEQUENCE [LARGE SCALE GENOMIC DNA]</scope>
    <source>
        <strain evidence="2 3">B</strain>
    </source>
</reference>
<evidence type="ECO:0000256" key="1">
    <source>
        <dbReference type="SAM" id="MobiDB-lite"/>
    </source>
</evidence>
<accession>M2R8K7</accession>
<dbReference type="OrthoDB" id="2799468at2759"/>
<gene>
    <name evidence="2" type="ORF">CERSUDRAFT_125023</name>
</gene>
<feature type="region of interest" description="Disordered" evidence="1">
    <location>
        <begin position="147"/>
        <end position="169"/>
    </location>
</feature>
<keyword evidence="3" id="KW-1185">Reference proteome</keyword>
<dbReference type="STRING" id="914234.M2R8K7"/>
<evidence type="ECO:0000313" key="3">
    <source>
        <dbReference type="Proteomes" id="UP000016930"/>
    </source>
</evidence>
<organism evidence="2 3">
    <name type="scientific">Ceriporiopsis subvermispora (strain B)</name>
    <name type="common">White-rot fungus</name>
    <name type="synonym">Gelatoporia subvermispora</name>
    <dbReference type="NCBI Taxonomy" id="914234"/>
    <lineage>
        <taxon>Eukaryota</taxon>
        <taxon>Fungi</taxon>
        <taxon>Dikarya</taxon>
        <taxon>Basidiomycota</taxon>
        <taxon>Agaricomycotina</taxon>
        <taxon>Agaricomycetes</taxon>
        <taxon>Polyporales</taxon>
        <taxon>Gelatoporiaceae</taxon>
        <taxon>Gelatoporia</taxon>
    </lineage>
</organism>
<evidence type="ECO:0008006" key="4">
    <source>
        <dbReference type="Google" id="ProtNLM"/>
    </source>
</evidence>
<protein>
    <recommendedName>
        <fullName evidence="4">SMP domain-containing protein</fullName>
    </recommendedName>
</protein>
<proteinExistence type="predicted"/>
<dbReference type="EMBL" id="KB445801">
    <property type="protein sequence ID" value="EMD35036.1"/>
    <property type="molecule type" value="Genomic_DNA"/>
</dbReference>
<dbReference type="HOGENOM" id="CLU_056961_0_0_1"/>
<dbReference type="AlphaFoldDB" id="M2R8K7"/>
<dbReference type="Proteomes" id="UP000016930">
    <property type="component" value="Unassembled WGS sequence"/>
</dbReference>
<evidence type="ECO:0000313" key="2">
    <source>
        <dbReference type="EMBL" id="EMD35036.1"/>
    </source>
</evidence>
<sequence>MTVHIRQCPQKVKDLSNRAVEARKPRLGAVHAERDNTLYEVWKGILKVDACLRDRWESSLTASEMSSASSSMTVVTSEVPLVTGDILRSINAPAVSPPASANGRSSSTIAEVSGLDLNAIGKAEARKIMSEEHKVLGFRPPHGSIAAEAQAAAAKHPEGSPNVSPPDPLALKQVAREDAQRILSEREGSAESETNMHAPRKPSASPPAHGVNLSTIGAAEARMLMSHEHRALGFRPPPGSLAAEAQAAAARHPDGDGTTVGENLLKEIAVRDAEKIKADRELNMVGEVNVSTLGKAGAERVISCEEHALGHRAPPGSLAAEARKAAAAHPDGGSFPVMNGDVARIEGAARAEADSLKAQAQDREQVIQAQVQRVERLKMQTGVPKTVRTETEDSVQIVGDVLLA</sequence>
<name>M2R8K7_CERS8</name>